<feature type="domain" description="ARID" evidence="5">
    <location>
        <begin position="274"/>
        <end position="366"/>
    </location>
</feature>
<evidence type="ECO:0000313" key="7">
    <source>
        <dbReference type="Proteomes" id="UP000274131"/>
    </source>
</evidence>
<dbReference type="EMBL" id="UXUI01007580">
    <property type="protein sequence ID" value="VDD88234.1"/>
    <property type="molecule type" value="Genomic_DNA"/>
</dbReference>
<feature type="region of interest" description="Disordered" evidence="4">
    <location>
        <begin position="225"/>
        <end position="274"/>
    </location>
</feature>
<keyword evidence="2" id="KW-0804">Transcription</keyword>
<dbReference type="InterPro" id="IPR001606">
    <property type="entry name" value="ARID_dom"/>
</dbReference>
<reference evidence="8" key="1">
    <citation type="submission" date="2017-02" db="UniProtKB">
        <authorList>
            <consortium name="WormBaseParasite"/>
        </authorList>
    </citation>
    <scope>IDENTIFICATION</scope>
</reference>
<evidence type="ECO:0000313" key="8">
    <source>
        <dbReference type="WBParaSite" id="EVEC_0000366901-mRNA-1"/>
    </source>
</evidence>
<evidence type="ECO:0000256" key="2">
    <source>
        <dbReference type="ARBA" id="ARBA00023163"/>
    </source>
</evidence>
<proteinExistence type="predicted"/>
<dbReference type="AlphaFoldDB" id="A0A0N4V151"/>
<dbReference type="Gene3D" id="2.30.30.140">
    <property type="match status" value="1"/>
</dbReference>
<dbReference type="GO" id="GO:0005634">
    <property type="term" value="C:nucleus"/>
    <property type="evidence" value="ECO:0007669"/>
    <property type="project" value="TreeGrafter"/>
</dbReference>
<dbReference type="OrthoDB" id="10068428at2759"/>
<accession>A0A0N4V151</accession>
<dbReference type="GO" id="GO:0006357">
    <property type="term" value="P:regulation of transcription by RNA polymerase II"/>
    <property type="evidence" value="ECO:0007669"/>
    <property type="project" value="TreeGrafter"/>
</dbReference>
<dbReference type="Proteomes" id="UP000274131">
    <property type="component" value="Unassembled WGS sequence"/>
</dbReference>
<evidence type="ECO:0000256" key="1">
    <source>
        <dbReference type="ARBA" id="ARBA00023015"/>
    </source>
</evidence>
<organism evidence="8">
    <name type="scientific">Enterobius vermicularis</name>
    <name type="common">Human pinworm</name>
    <dbReference type="NCBI Taxonomy" id="51028"/>
    <lineage>
        <taxon>Eukaryota</taxon>
        <taxon>Metazoa</taxon>
        <taxon>Ecdysozoa</taxon>
        <taxon>Nematoda</taxon>
        <taxon>Chromadorea</taxon>
        <taxon>Rhabditida</taxon>
        <taxon>Spirurina</taxon>
        <taxon>Oxyuridomorpha</taxon>
        <taxon>Oxyuroidea</taxon>
        <taxon>Oxyuridae</taxon>
        <taxon>Enterobius</taxon>
    </lineage>
</organism>
<feature type="compositionally biased region" description="Low complexity" evidence="4">
    <location>
        <begin position="256"/>
        <end position="265"/>
    </location>
</feature>
<dbReference type="Pfam" id="PF01388">
    <property type="entry name" value="ARID"/>
    <property type="match status" value="1"/>
</dbReference>
<gene>
    <name evidence="6" type="ORF">EVEC_LOCUS3377</name>
</gene>
<dbReference type="SMART" id="SM01014">
    <property type="entry name" value="ARID"/>
    <property type="match status" value="1"/>
</dbReference>
<feature type="compositionally biased region" description="Basic and acidic residues" evidence="4">
    <location>
        <begin position="94"/>
        <end position="108"/>
    </location>
</feature>
<dbReference type="InterPro" id="IPR051232">
    <property type="entry name" value="ARID/SWI1_ChromRemod"/>
</dbReference>
<keyword evidence="7" id="KW-1185">Reference proteome</keyword>
<keyword evidence="3" id="KW-0539">Nucleus</keyword>
<dbReference type="InterPro" id="IPR036431">
    <property type="entry name" value="ARID_dom_sf"/>
</dbReference>
<dbReference type="STRING" id="51028.A0A0N4V151"/>
<dbReference type="SMART" id="SM00501">
    <property type="entry name" value="BRIGHT"/>
    <property type="match status" value="1"/>
</dbReference>
<dbReference type="PANTHER" id="PTHR13964:SF27">
    <property type="entry name" value="HAT-TRICK, ISOFORM D"/>
    <property type="match status" value="1"/>
</dbReference>
<dbReference type="GO" id="GO:0000976">
    <property type="term" value="F:transcription cis-regulatory region binding"/>
    <property type="evidence" value="ECO:0007669"/>
    <property type="project" value="TreeGrafter"/>
</dbReference>
<protein>
    <submittedName>
        <fullName evidence="8">ARID domain-containing protein</fullName>
    </submittedName>
</protein>
<dbReference type="PANTHER" id="PTHR13964">
    <property type="entry name" value="RBP-RELATED"/>
    <property type="match status" value="1"/>
</dbReference>
<evidence type="ECO:0000256" key="4">
    <source>
        <dbReference type="SAM" id="MobiDB-lite"/>
    </source>
</evidence>
<dbReference type="SUPFAM" id="SSF46774">
    <property type="entry name" value="ARID-like"/>
    <property type="match status" value="1"/>
</dbReference>
<dbReference type="Gene3D" id="1.10.150.60">
    <property type="entry name" value="ARID DNA-binding domain"/>
    <property type="match status" value="1"/>
</dbReference>
<evidence type="ECO:0000313" key="6">
    <source>
        <dbReference type="EMBL" id="VDD88234.1"/>
    </source>
</evidence>
<reference evidence="6 7" key="2">
    <citation type="submission" date="2018-10" db="EMBL/GenBank/DDBJ databases">
        <authorList>
            <consortium name="Pathogen Informatics"/>
        </authorList>
    </citation>
    <scope>NUCLEOTIDE SEQUENCE [LARGE SCALE GENOMIC DNA]</scope>
</reference>
<evidence type="ECO:0000259" key="5">
    <source>
        <dbReference type="PROSITE" id="PS51011"/>
    </source>
</evidence>
<dbReference type="PROSITE" id="PS51011">
    <property type="entry name" value="ARID"/>
    <property type="match status" value="1"/>
</dbReference>
<keyword evidence="1" id="KW-0805">Transcription regulation</keyword>
<feature type="compositionally biased region" description="Basic and acidic residues" evidence="4">
    <location>
        <begin position="225"/>
        <end position="248"/>
    </location>
</feature>
<name>A0A0N4V151_ENTVE</name>
<dbReference type="WBParaSite" id="EVEC_0000366901-mRNA-1">
    <property type="protein sequence ID" value="EVEC_0000366901-mRNA-1"/>
    <property type="gene ID" value="EVEC_0000366901"/>
</dbReference>
<sequence length="411" mass="46132">MSLARVRKKRHGAAVAASATAIPDDITRARSDSDVEFPFDAEQKLHIEDRSLKKRTAFTKNISSGDDEAQGVGKASDGKENGKKRKRSSEEEDFSAKKSKSDEKPKKAFHEPGTVVAVFDDASKKGTWIPAVVVSSKAFGNFAKGGVTLGRNEIPLRALNRQSKSFSSPLASLMFLQSAPLRSLDPAHKSAVERASGFAEKGTFPMNWERNHIFDDEILSIKGRRESSASVNDSKKDHLEDKKKEKPRAGKKYVRSASVESSSSESSEEDEEYGEERDQFIAQLYKFHEERGTPINRAPILGGKDIDMFRLYHLVQANGGKKRVTENNKWKKIMCKLHLDGCQGANPRKVQNAYSRYLDHFNTFYKNLGLASSNWFSSTSSRSGRQIRLSDREAEQYHQIHLPQFIFIVLI</sequence>
<feature type="region of interest" description="Disordered" evidence="4">
    <location>
        <begin position="59"/>
        <end position="108"/>
    </location>
</feature>
<evidence type="ECO:0000256" key="3">
    <source>
        <dbReference type="ARBA" id="ARBA00023242"/>
    </source>
</evidence>